<evidence type="ECO:0000313" key="4">
    <source>
        <dbReference type="EMBL" id="GGR76706.1"/>
    </source>
</evidence>
<dbReference type="InterPro" id="IPR041664">
    <property type="entry name" value="AAA_16"/>
</dbReference>
<name>A0A918FTM5_9ACTN</name>
<dbReference type="InterPro" id="IPR036388">
    <property type="entry name" value="WH-like_DNA-bd_sf"/>
</dbReference>
<keyword evidence="1" id="KW-0547">Nucleotide-binding</keyword>
<evidence type="ECO:0000259" key="3">
    <source>
        <dbReference type="PROSITE" id="PS50043"/>
    </source>
</evidence>
<dbReference type="GO" id="GO:0004016">
    <property type="term" value="F:adenylate cyclase activity"/>
    <property type="evidence" value="ECO:0007669"/>
    <property type="project" value="TreeGrafter"/>
</dbReference>
<sequence>MVEREKPLSDLGNSLIASRGRAGRIVLLSGAVGTGKSELLYAFAEQASDSCLCLGAVGHEHERDVPLGVVRQLVRDLPLPSSLLSRMALLESLLAAGPASSRHAVLLQARVAHGLCDALLQLAGAHRLLIGVDDIQHADEASLACLLHLLPHVRSAPVMLVIVQPDRTGRHPLLDAELRRHPHCRRVRITGLSRDATVLLAEQRLGTEEGRRLGPVYHALSGGSPLLLRALLEDRLSRRTDGSGGAADGAYADEEFRHAVLACLRRHEESVSGVARLLAVLEDTATPERLVRLLGTSTAGVRRALTQLEASGLTSGTDFRHPATREVILEDMSPDAVFEAHRRAARLLHDEGAPSLVVARRLAAAGRAHDGWARSVLAEAAEAACLREELPFAVTCLELALGSTEDPDARAVTEAQLIRLEWRMNPATAERRLGSLVRAALDGRLPQASAMSLVKSLLWFGRRREAVSLLGLLGASEATCPLRLGRLHAWLRVRHPSVLPHASAGAGPDAAVQSGAADAAAVSADGLLSLTLRSGGGETTARTAEMMLSTCRPESTADVDSAESALLALLYTGRRDRAAHWSARCAAAVAGRRAPTWQARLSAVQAEVALRQGDLTTALQHARTAMTLLPPRGWGLAVGLPVSVLVLAATATGAYEVAEEQLQLPVPEEIHGSWYGIPYLYARGHHHLASRRPDAALGDFLACGEKASAWNMDLPTFVAWRSAAATAHLWLGRREEARRLVEEELARPGPAKSSPRGVALRLLAELAEPRRRVAILNNAVTLQRLTGDRLELARSLAALGSAQRAVGAAGPARQALHQALRLAEQCGAAPLRRALLSNDADAAPEPSGEDAEDPLSAAERRVASLASWGHSNREIADQLCVTVSTVEQHLTRIYRKLNVTGRAELPVTYQDCAENRPGAQPHRSV</sequence>
<feature type="domain" description="HTH luxR-type" evidence="3">
    <location>
        <begin position="848"/>
        <end position="913"/>
    </location>
</feature>
<dbReference type="GO" id="GO:0006355">
    <property type="term" value="P:regulation of DNA-templated transcription"/>
    <property type="evidence" value="ECO:0007669"/>
    <property type="project" value="InterPro"/>
</dbReference>
<proteinExistence type="predicted"/>
<dbReference type="SUPFAM" id="SSF46894">
    <property type="entry name" value="C-terminal effector domain of the bipartite response regulators"/>
    <property type="match status" value="1"/>
</dbReference>
<evidence type="ECO:0000256" key="2">
    <source>
        <dbReference type="ARBA" id="ARBA00022840"/>
    </source>
</evidence>
<dbReference type="CDD" id="cd06170">
    <property type="entry name" value="LuxR_C_like"/>
    <property type="match status" value="1"/>
</dbReference>
<protein>
    <submittedName>
        <fullName evidence="4">LuxR family transcriptional regulator</fullName>
    </submittedName>
</protein>
<dbReference type="Pfam" id="PF00196">
    <property type="entry name" value="GerE"/>
    <property type="match status" value="1"/>
</dbReference>
<reference evidence="4" key="2">
    <citation type="submission" date="2020-09" db="EMBL/GenBank/DDBJ databases">
        <authorList>
            <person name="Sun Q."/>
            <person name="Ohkuma M."/>
        </authorList>
    </citation>
    <scope>NUCLEOTIDE SEQUENCE</scope>
    <source>
        <strain evidence="4">JCM 4386</strain>
    </source>
</reference>
<dbReference type="InterPro" id="IPR000792">
    <property type="entry name" value="Tscrpt_reg_LuxR_C"/>
</dbReference>
<dbReference type="PANTHER" id="PTHR16305:SF35">
    <property type="entry name" value="TRANSCRIPTIONAL ACTIVATOR DOMAIN"/>
    <property type="match status" value="1"/>
</dbReference>
<dbReference type="Proteomes" id="UP000606194">
    <property type="component" value="Unassembled WGS sequence"/>
</dbReference>
<dbReference type="GO" id="GO:0005737">
    <property type="term" value="C:cytoplasm"/>
    <property type="evidence" value="ECO:0007669"/>
    <property type="project" value="TreeGrafter"/>
</dbReference>
<dbReference type="SUPFAM" id="SSF52540">
    <property type="entry name" value="P-loop containing nucleoside triphosphate hydrolases"/>
    <property type="match status" value="1"/>
</dbReference>
<evidence type="ECO:0000256" key="1">
    <source>
        <dbReference type="ARBA" id="ARBA00022741"/>
    </source>
</evidence>
<comment type="caution">
    <text evidence="4">The sequence shown here is derived from an EMBL/GenBank/DDBJ whole genome shotgun (WGS) entry which is preliminary data.</text>
</comment>
<dbReference type="Pfam" id="PF13191">
    <property type="entry name" value="AAA_16"/>
    <property type="match status" value="1"/>
</dbReference>
<keyword evidence="2" id="KW-0067">ATP-binding</keyword>
<dbReference type="EMBL" id="BMTL01000005">
    <property type="protein sequence ID" value="GGR76706.1"/>
    <property type="molecule type" value="Genomic_DNA"/>
</dbReference>
<dbReference type="InterPro" id="IPR027417">
    <property type="entry name" value="P-loop_NTPase"/>
</dbReference>
<dbReference type="GO" id="GO:0005524">
    <property type="term" value="F:ATP binding"/>
    <property type="evidence" value="ECO:0007669"/>
    <property type="project" value="UniProtKB-KW"/>
</dbReference>
<dbReference type="PRINTS" id="PR00038">
    <property type="entry name" value="HTHLUXR"/>
</dbReference>
<dbReference type="PROSITE" id="PS00622">
    <property type="entry name" value="HTH_LUXR_1"/>
    <property type="match status" value="1"/>
</dbReference>
<dbReference type="InterPro" id="IPR016032">
    <property type="entry name" value="Sig_transdc_resp-reg_C-effctor"/>
</dbReference>
<dbReference type="PROSITE" id="PS50043">
    <property type="entry name" value="HTH_LUXR_2"/>
    <property type="match status" value="1"/>
</dbReference>
<reference evidence="4" key="1">
    <citation type="journal article" date="2014" name="Int. J. Syst. Evol. Microbiol.">
        <title>Complete genome sequence of Corynebacterium casei LMG S-19264T (=DSM 44701T), isolated from a smear-ripened cheese.</title>
        <authorList>
            <consortium name="US DOE Joint Genome Institute (JGI-PGF)"/>
            <person name="Walter F."/>
            <person name="Albersmeier A."/>
            <person name="Kalinowski J."/>
            <person name="Ruckert C."/>
        </authorList>
    </citation>
    <scope>NUCLEOTIDE SEQUENCE</scope>
    <source>
        <strain evidence="4">JCM 4386</strain>
    </source>
</reference>
<accession>A0A918FTM5</accession>
<dbReference type="GO" id="GO:0003677">
    <property type="term" value="F:DNA binding"/>
    <property type="evidence" value="ECO:0007669"/>
    <property type="project" value="InterPro"/>
</dbReference>
<evidence type="ECO:0000313" key="5">
    <source>
        <dbReference type="Proteomes" id="UP000606194"/>
    </source>
</evidence>
<dbReference type="Gene3D" id="1.10.10.10">
    <property type="entry name" value="Winged helix-like DNA-binding domain superfamily/Winged helix DNA-binding domain"/>
    <property type="match status" value="1"/>
</dbReference>
<dbReference type="PANTHER" id="PTHR16305">
    <property type="entry name" value="TESTICULAR SOLUBLE ADENYLYL CYCLASE"/>
    <property type="match status" value="1"/>
</dbReference>
<gene>
    <name evidence="4" type="ORF">GCM10010269_14880</name>
</gene>
<organism evidence="4 5">
    <name type="scientific">Streptomyces humidus</name>
    <dbReference type="NCBI Taxonomy" id="52259"/>
    <lineage>
        <taxon>Bacteria</taxon>
        <taxon>Bacillati</taxon>
        <taxon>Actinomycetota</taxon>
        <taxon>Actinomycetes</taxon>
        <taxon>Kitasatosporales</taxon>
        <taxon>Streptomycetaceae</taxon>
        <taxon>Streptomyces</taxon>
    </lineage>
</organism>
<dbReference type="SMART" id="SM00421">
    <property type="entry name" value="HTH_LUXR"/>
    <property type="match status" value="1"/>
</dbReference>
<keyword evidence="5" id="KW-1185">Reference proteome</keyword>
<dbReference type="AlphaFoldDB" id="A0A918FTM5"/>